<name>A0A0M4M2D1_9HYPH</name>
<evidence type="ECO:0000313" key="1">
    <source>
        <dbReference type="EMBL" id="ALE03012.1"/>
    </source>
</evidence>
<dbReference type="PATRIC" id="fig|1318743.3.peg.205"/>
<proteinExistence type="predicted"/>
<protein>
    <submittedName>
        <fullName evidence="1">Uncharacterized protein</fullName>
    </submittedName>
</protein>
<dbReference type="Proteomes" id="UP000057213">
    <property type="component" value="Chromosome"/>
</dbReference>
<gene>
    <name evidence="1" type="ORF">PU02_0198</name>
</gene>
<sequence length="54" mass="6037">MGVCSGTCLKLDMSEKLEVIHYEIYKETVSPHFNTNRSGFFGIFPASSSIIVDH</sequence>
<organism evidence="1 2">
    <name type="scientific">Bartonella ancashensis</name>
    <dbReference type="NCBI Taxonomy" id="1318743"/>
    <lineage>
        <taxon>Bacteria</taxon>
        <taxon>Pseudomonadati</taxon>
        <taxon>Pseudomonadota</taxon>
        <taxon>Alphaproteobacteria</taxon>
        <taxon>Hyphomicrobiales</taxon>
        <taxon>Bartonellaceae</taxon>
        <taxon>Bartonella</taxon>
    </lineage>
</organism>
<dbReference type="EMBL" id="CP010401">
    <property type="protein sequence ID" value="ALE03012.1"/>
    <property type="molecule type" value="Genomic_DNA"/>
</dbReference>
<dbReference type="KEGG" id="banc:PU02_0198"/>
<dbReference type="STRING" id="1318743.PU02_0198"/>
<evidence type="ECO:0000313" key="2">
    <source>
        <dbReference type="Proteomes" id="UP000057213"/>
    </source>
</evidence>
<dbReference type="AlphaFoldDB" id="A0A0M4M2D1"/>
<reference evidence="1 2" key="1">
    <citation type="journal article" date="2015" name="Genome Announc.">
        <title>Complete Genome Sequence of Bartonella ancashensis Strain 20.00, Isolated from the Blood of a Patient with Verruga Peruana.</title>
        <authorList>
            <person name="Hang J."/>
            <person name="Mullins K.E."/>
            <person name="Clifford R.J."/>
            <person name="Onmus-Leone F."/>
            <person name="Yang Y."/>
            <person name="Jiang J."/>
            <person name="Leguia M."/>
            <person name="Kasper M.R."/>
            <person name="Maguina C."/>
            <person name="Lesho E.P."/>
            <person name="Jarman R.G."/>
            <person name="Richards A.L."/>
            <person name="Blazes D."/>
        </authorList>
    </citation>
    <scope>NUCLEOTIDE SEQUENCE [LARGE SCALE GENOMIC DNA]</scope>
    <source>
        <strain evidence="1 2">20.00</strain>
    </source>
</reference>
<accession>A0A0M4M2D1</accession>
<keyword evidence="2" id="KW-1185">Reference proteome</keyword>